<evidence type="ECO:0000313" key="3">
    <source>
        <dbReference type="Proteomes" id="UP001054945"/>
    </source>
</evidence>
<evidence type="ECO:0000313" key="2">
    <source>
        <dbReference type="EMBL" id="GIY94002.1"/>
    </source>
</evidence>
<protein>
    <submittedName>
        <fullName evidence="2">Uncharacterized protein</fullName>
    </submittedName>
</protein>
<dbReference type="AlphaFoldDB" id="A0AAV4XFY9"/>
<keyword evidence="3" id="KW-1185">Reference proteome</keyword>
<reference evidence="2 3" key="1">
    <citation type="submission" date="2021-06" db="EMBL/GenBank/DDBJ databases">
        <title>Caerostris extrusa draft genome.</title>
        <authorList>
            <person name="Kono N."/>
            <person name="Arakawa K."/>
        </authorList>
    </citation>
    <scope>NUCLEOTIDE SEQUENCE [LARGE SCALE GENOMIC DNA]</scope>
</reference>
<evidence type="ECO:0000256" key="1">
    <source>
        <dbReference type="SAM" id="MobiDB-lite"/>
    </source>
</evidence>
<dbReference type="Proteomes" id="UP001054945">
    <property type="component" value="Unassembled WGS sequence"/>
</dbReference>
<gene>
    <name evidence="2" type="ORF">CEXT_172681</name>
</gene>
<dbReference type="EMBL" id="BPLR01000336">
    <property type="protein sequence ID" value="GIY94002.1"/>
    <property type="molecule type" value="Genomic_DNA"/>
</dbReference>
<feature type="region of interest" description="Disordered" evidence="1">
    <location>
        <begin position="100"/>
        <end position="138"/>
    </location>
</feature>
<proteinExistence type="predicted"/>
<accession>A0AAV4XFY9</accession>
<sequence length="188" mass="21013">MPISLPPVARQSVLRSLIRNSASSHSKGCFSEDFHCVLVSVPFDAANSSHWHAFLWTLVGHRGRQQVHRNIRRHQPPRGRAAGGNPVPDQTQAVFHGEGPAQEGVREPGRGRGQAARGQVPGVRRVQGQRNSQEDSEESVLQIQVMRQPPCSLRQQFQLQIVCNSNVQDVHMNQNWIAHTTIGIYFHT</sequence>
<name>A0AAV4XFY9_CAEEX</name>
<comment type="caution">
    <text evidence="2">The sequence shown here is derived from an EMBL/GenBank/DDBJ whole genome shotgun (WGS) entry which is preliminary data.</text>
</comment>
<organism evidence="2 3">
    <name type="scientific">Caerostris extrusa</name>
    <name type="common">Bark spider</name>
    <name type="synonym">Caerostris bankana</name>
    <dbReference type="NCBI Taxonomy" id="172846"/>
    <lineage>
        <taxon>Eukaryota</taxon>
        <taxon>Metazoa</taxon>
        <taxon>Ecdysozoa</taxon>
        <taxon>Arthropoda</taxon>
        <taxon>Chelicerata</taxon>
        <taxon>Arachnida</taxon>
        <taxon>Araneae</taxon>
        <taxon>Araneomorphae</taxon>
        <taxon>Entelegynae</taxon>
        <taxon>Araneoidea</taxon>
        <taxon>Araneidae</taxon>
        <taxon>Caerostris</taxon>
    </lineage>
</organism>